<comment type="caution">
    <text evidence="2">The sequence shown here is derived from an EMBL/GenBank/DDBJ whole genome shotgun (WGS) entry which is preliminary data.</text>
</comment>
<accession>A0ABU7YPR3</accession>
<feature type="region of interest" description="Disordered" evidence="1">
    <location>
        <begin position="54"/>
        <end position="79"/>
    </location>
</feature>
<keyword evidence="3" id="KW-1185">Reference proteome</keyword>
<sequence>MIVGLAGIYLLPTAGPRGTTSASRGLPIASTENRVAALEARVEQLSLRLERLSRSGSPGRVPYALSPAPYEEPAPASEHAHALRQAEQELSALLNAEGVDPRWSTATEQALQRIGRSDAILAIEARPPERQMVDCRHTRCRIEFDFADRADAEDWTLAYLTSLGGTLPRSQYFVSNTPGGRTRITLYGQR</sequence>
<proteinExistence type="predicted"/>
<protein>
    <submittedName>
        <fullName evidence="2">Uncharacterized protein</fullName>
    </submittedName>
</protein>
<evidence type="ECO:0000313" key="3">
    <source>
        <dbReference type="Proteomes" id="UP001334501"/>
    </source>
</evidence>
<evidence type="ECO:0000256" key="1">
    <source>
        <dbReference type="SAM" id="MobiDB-lite"/>
    </source>
</evidence>
<gene>
    <name evidence="2" type="ORF">SNE33_03745</name>
</gene>
<dbReference type="Proteomes" id="UP001334501">
    <property type="component" value="Unassembled WGS sequence"/>
</dbReference>
<organism evidence="2 3">
    <name type="scientific">Lysobacter zhanggongensis</name>
    <dbReference type="NCBI Taxonomy" id="1774951"/>
    <lineage>
        <taxon>Bacteria</taxon>
        <taxon>Pseudomonadati</taxon>
        <taxon>Pseudomonadota</taxon>
        <taxon>Gammaproteobacteria</taxon>
        <taxon>Lysobacterales</taxon>
        <taxon>Lysobacteraceae</taxon>
        <taxon>Lysobacter</taxon>
    </lineage>
</organism>
<reference evidence="2 3" key="1">
    <citation type="journal article" date="2017" name="Curr. Microbiol.">
        <title>Lysobacter zhanggongensis sp. nov. Isolated from a Pit Mud.</title>
        <authorList>
            <person name="Zhang X.F."/>
            <person name="Wang H.H."/>
            <person name="Sun X.Y."/>
            <person name="Pan C.M."/>
        </authorList>
    </citation>
    <scope>NUCLEOTIDE SEQUENCE [LARGE SCALE GENOMIC DNA]</scope>
    <source>
        <strain evidence="2 3">ZGLJ7-1</strain>
    </source>
</reference>
<dbReference type="RefSeq" id="WP_412699280.1">
    <property type="nucleotide sequence ID" value="NZ_JAXGFO010000012.1"/>
</dbReference>
<evidence type="ECO:0000313" key="2">
    <source>
        <dbReference type="EMBL" id="MEG3157011.1"/>
    </source>
</evidence>
<dbReference type="EMBL" id="JAXGFO010000012">
    <property type="protein sequence ID" value="MEG3157011.1"/>
    <property type="molecule type" value="Genomic_DNA"/>
</dbReference>
<feature type="compositionally biased region" description="Low complexity" evidence="1">
    <location>
        <begin position="54"/>
        <end position="77"/>
    </location>
</feature>
<name>A0ABU7YPR3_9GAMM</name>